<dbReference type="InterPro" id="IPR032675">
    <property type="entry name" value="LRR_dom_sf"/>
</dbReference>
<protein>
    <submittedName>
        <fullName evidence="1">Uncharacterized protein</fullName>
    </submittedName>
</protein>
<accession>A0AAD7MHW3</accession>
<dbReference type="SUPFAM" id="SSF52047">
    <property type="entry name" value="RNI-like"/>
    <property type="match status" value="1"/>
</dbReference>
<evidence type="ECO:0000313" key="2">
    <source>
        <dbReference type="Proteomes" id="UP001215598"/>
    </source>
</evidence>
<dbReference type="AlphaFoldDB" id="A0AAD7MHW3"/>
<reference evidence="1" key="1">
    <citation type="submission" date="2023-03" db="EMBL/GenBank/DDBJ databases">
        <title>Massive genome expansion in bonnet fungi (Mycena s.s.) driven by repeated elements and novel gene families across ecological guilds.</title>
        <authorList>
            <consortium name="Lawrence Berkeley National Laboratory"/>
            <person name="Harder C.B."/>
            <person name="Miyauchi S."/>
            <person name="Viragh M."/>
            <person name="Kuo A."/>
            <person name="Thoen E."/>
            <person name="Andreopoulos B."/>
            <person name="Lu D."/>
            <person name="Skrede I."/>
            <person name="Drula E."/>
            <person name="Henrissat B."/>
            <person name="Morin E."/>
            <person name="Kohler A."/>
            <person name="Barry K."/>
            <person name="LaButti K."/>
            <person name="Morin E."/>
            <person name="Salamov A."/>
            <person name="Lipzen A."/>
            <person name="Mereny Z."/>
            <person name="Hegedus B."/>
            <person name="Baldrian P."/>
            <person name="Stursova M."/>
            <person name="Weitz H."/>
            <person name="Taylor A."/>
            <person name="Grigoriev I.V."/>
            <person name="Nagy L.G."/>
            <person name="Martin F."/>
            <person name="Kauserud H."/>
        </authorList>
    </citation>
    <scope>NUCLEOTIDE SEQUENCE</scope>
    <source>
        <strain evidence="1">CBHHK182m</strain>
    </source>
</reference>
<comment type="caution">
    <text evidence="1">The sequence shown here is derived from an EMBL/GenBank/DDBJ whole genome shotgun (WGS) entry which is preliminary data.</text>
</comment>
<dbReference type="Gene3D" id="3.80.10.10">
    <property type="entry name" value="Ribonuclease Inhibitor"/>
    <property type="match status" value="1"/>
</dbReference>
<sequence length="477" mass="53868">MATIVDMNHNIRPEILTEVSGPTMLDLRRFVREFKVAHGVSIDTSGTRAALANRIAEQLTTYEQEDNAVMWEGAYYYLEIPWDIWVEIFGWVLYSGPGSSTYDITLYRKNLRKVCKFWSTIFSRSGQLPLTVGVHLDVQDENVREGWELLLHSLHRCRVLAVKTFGSQGLDALNHGLKRASCRGLRDVILCSGRFPWAEEEHSRGAFVAVTNQFADLLSLRIHKLSLEWDRRPALSHLQTLSMIDVVYEATWTDLRYLANTAGNLQRLSLRNFAFNLESGDRQDPIIFPSVVELDIAFGYIPSMMGRLLQNCCTPNLRSLSFQGHHRGDAATLSTSTSILASVRHLRLTPALPDEFSLLFIQLHRLETLEIHGWDRLALEGVLGADQKLSTQIPSAGRACPELVDVRSHQASAQDMLQFIIKRVYGTGKARPAIKYLDDQNPNPYGQYFFDDTDAEEPAGEQEGDDGPDWYLIGGNI</sequence>
<gene>
    <name evidence="1" type="ORF">B0H16DRAFT_1740929</name>
</gene>
<keyword evidence="2" id="KW-1185">Reference proteome</keyword>
<name>A0AAD7MHW3_9AGAR</name>
<evidence type="ECO:0000313" key="1">
    <source>
        <dbReference type="EMBL" id="KAJ7716833.1"/>
    </source>
</evidence>
<dbReference type="Proteomes" id="UP001215598">
    <property type="component" value="Unassembled WGS sequence"/>
</dbReference>
<proteinExistence type="predicted"/>
<organism evidence="1 2">
    <name type="scientific">Mycena metata</name>
    <dbReference type="NCBI Taxonomy" id="1033252"/>
    <lineage>
        <taxon>Eukaryota</taxon>
        <taxon>Fungi</taxon>
        <taxon>Dikarya</taxon>
        <taxon>Basidiomycota</taxon>
        <taxon>Agaricomycotina</taxon>
        <taxon>Agaricomycetes</taxon>
        <taxon>Agaricomycetidae</taxon>
        <taxon>Agaricales</taxon>
        <taxon>Marasmiineae</taxon>
        <taxon>Mycenaceae</taxon>
        <taxon>Mycena</taxon>
    </lineage>
</organism>
<dbReference type="EMBL" id="JARKIB010000285">
    <property type="protein sequence ID" value="KAJ7716833.1"/>
    <property type="molecule type" value="Genomic_DNA"/>
</dbReference>